<name>A0ABZ0Z0S5_9CAUD</name>
<dbReference type="InterPro" id="IPR023214">
    <property type="entry name" value="HAD_sf"/>
</dbReference>
<evidence type="ECO:0000313" key="2">
    <source>
        <dbReference type="EMBL" id="WQJ52792.1"/>
    </source>
</evidence>
<protein>
    <submittedName>
        <fullName evidence="2">Phosphoheptose isomerase</fullName>
    </submittedName>
</protein>
<keyword evidence="1" id="KW-0175">Coiled coil</keyword>
<accession>A0ABZ0Z0S5</accession>
<dbReference type="GO" id="GO:0016853">
    <property type="term" value="F:isomerase activity"/>
    <property type="evidence" value="ECO:0007669"/>
    <property type="project" value="UniProtKB-KW"/>
</dbReference>
<dbReference type="EMBL" id="OR769222">
    <property type="protein sequence ID" value="WQJ52792.1"/>
    <property type="molecule type" value="Genomic_DNA"/>
</dbReference>
<dbReference type="InterPro" id="IPR036412">
    <property type="entry name" value="HAD-like_sf"/>
</dbReference>
<feature type="coiled-coil region" evidence="1">
    <location>
        <begin position="1"/>
        <end position="35"/>
    </location>
</feature>
<evidence type="ECO:0000256" key="1">
    <source>
        <dbReference type="SAM" id="Coils"/>
    </source>
</evidence>
<organism evidence="2 3">
    <name type="scientific">phage Lak_Megaphage_RVC_JS4_GC31</name>
    <dbReference type="NCBI Taxonomy" id="3109228"/>
    <lineage>
        <taxon>Viruses</taxon>
        <taxon>Duplodnaviria</taxon>
        <taxon>Heunggongvirae</taxon>
        <taxon>Uroviricota</taxon>
        <taxon>Caudoviricetes</taxon>
        <taxon>Caudoviricetes code 15 clade</taxon>
    </lineage>
</organism>
<sequence>MNKSVNKLIEQQLQVEQLKNQLLIEMKEINEYKGATHLGASKYPVKGKKPAVTVCVDFDGTMVQHEYPHIGPEAEGCVETLKRWIEDYNVGIILDTMRSDEALEDAIDWCQKRGIKLYGIGCDPNQKRWTRSKKAYAPFSVDDRNIGCPLIYGKSKRPYVDWKSVNELFEPILKAINGIE</sequence>
<proteinExistence type="predicted"/>
<reference evidence="2 3" key="1">
    <citation type="submission" date="2023-11" db="EMBL/GenBank/DDBJ databases">
        <authorList>
            <person name="Cook R."/>
            <person name="Crisci M."/>
            <person name="Pye H."/>
            <person name="Adriaenssens E."/>
            <person name="Santini J."/>
        </authorList>
    </citation>
    <scope>NUCLEOTIDE SEQUENCE [LARGE SCALE GENOMIC DNA]</scope>
    <source>
        <strain evidence="2">Lak_Megaphage_RVC_JS4_GC31</strain>
    </source>
</reference>
<dbReference type="Proteomes" id="UP001349343">
    <property type="component" value="Segment"/>
</dbReference>
<keyword evidence="2" id="KW-0413">Isomerase</keyword>
<keyword evidence="3" id="KW-1185">Reference proteome</keyword>
<dbReference type="Gene3D" id="3.40.50.1000">
    <property type="entry name" value="HAD superfamily/HAD-like"/>
    <property type="match status" value="1"/>
</dbReference>
<evidence type="ECO:0000313" key="3">
    <source>
        <dbReference type="Proteomes" id="UP001349343"/>
    </source>
</evidence>
<dbReference type="SUPFAM" id="SSF56784">
    <property type="entry name" value="HAD-like"/>
    <property type="match status" value="1"/>
</dbReference>